<gene>
    <name evidence="1" type="ORF">ACFO5T_13255</name>
</gene>
<sequence>MKITEKDTYTILGDERDDVLDFAMYLEKIVPLHYDKKNLVIDLLKYENLTLDQLVQFIKLSNYQRGGKLSYVIVNTGIDYDLVPDEMVVVPTLEEAGDIIAMEEIERDLGF</sequence>
<evidence type="ECO:0000313" key="1">
    <source>
        <dbReference type="EMBL" id="MFC4691400.1"/>
    </source>
</evidence>
<proteinExistence type="predicted"/>
<comment type="caution">
    <text evidence="1">The sequence shown here is derived from an EMBL/GenBank/DDBJ whole genome shotgun (WGS) entry which is preliminary data.</text>
</comment>
<keyword evidence="2" id="KW-1185">Reference proteome</keyword>
<dbReference type="EMBL" id="JBHSHB010000024">
    <property type="protein sequence ID" value="MFC4691400.1"/>
    <property type="molecule type" value="Genomic_DNA"/>
</dbReference>
<organism evidence="1 2">
    <name type="scientific">Dokdonia genika</name>
    <dbReference type="NCBI Taxonomy" id="308113"/>
    <lineage>
        <taxon>Bacteria</taxon>
        <taxon>Pseudomonadati</taxon>
        <taxon>Bacteroidota</taxon>
        <taxon>Flavobacteriia</taxon>
        <taxon>Flavobacteriales</taxon>
        <taxon>Flavobacteriaceae</taxon>
        <taxon>Dokdonia</taxon>
    </lineage>
</organism>
<protein>
    <submittedName>
        <fullName evidence="1">Ribonuclease Z</fullName>
    </submittedName>
</protein>
<name>A0ABV9LCW9_9FLAO</name>
<dbReference type="RefSeq" id="WP_021779258.1">
    <property type="nucleotide sequence ID" value="NZ_JBHSHB010000024.1"/>
</dbReference>
<accession>A0ABV9LCW9</accession>
<evidence type="ECO:0000313" key="2">
    <source>
        <dbReference type="Proteomes" id="UP001595878"/>
    </source>
</evidence>
<dbReference type="Proteomes" id="UP001595878">
    <property type="component" value="Unassembled WGS sequence"/>
</dbReference>
<reference evidence="2" key="1">
    <citation type="journal article" date="2019" name="Int. J. Syst. Evol. Microbiol.">
        <title>The Global Catalogue of Microorganisms (GCM) 10K type strain sequencing project: providing services to taxonomists for standard genome sequencing and annotation.</title>
        <authorList>
            <consortium name="The Broad Institute Genomics Platform"/>
            <consortium name="The Broad Institute Genome Sequencing Center for Infectious Disease"/>
            <person name="Wu L."/>
            <person name="Ma J."/>
        </authorList>
    </citation>
    <scope>NUCLEOTIDE SEQUENCE [LARGE SCALE GENOMIC DNA]</scope>
    <source>
        <strain evidence="2">CGMCC 4.7427</strain>
    </source>
</reference>